<evidence type="ECO:0000256" key="1">
    <source>
        <dbReference type="ARBA" id="ARBA00001947"/>
    </source>
</evidence>
<evidence type="ECO:0000313" key="7">
    <source>
        <dbReference type="Proteomes" id="UP000309676"/>
    </source>
</evidence>
<dbReference type="InterPro" id="IPR024087">
    <property type="entry name" value="Creatininase-like_sf"/>
</dbReference>
<dbReference type="OrthoDB" id="9801445at2"/>
<reference evidence="6 7" key="1">
    <citation type="submission" date="2019-05" db="EMBL/GenBank/DDBJ databases">
        <authorList>
            <person name="Narsing Rao M.P."/>
            <person name="Li W.J."/>
        </authorList>
    </citation>
    <scope>NUCLEOTIDE SEQUENCE [LARGE SCALE GENOMIC DNA]</scope>
    <source>
        <strain evidence="6 7">SYSU_K30003</strain>
    </source>
</reference>
<dbReference type="Pfam" id="PF02633">
    <property type="entry name" value="Creatininase"/>
    <property type="match status" value="1"/>
</dbReference>
<keyword evidence="4" id="KW-0862">Zinc</keyword>
<comment type="caution">
    <text evidence="6">The sequence shown here is derived from an EMBL/GenBank/DDBJ whole genome shotgun (WGS) entry which is preliminary data.</text>
</comment>
<organism evidence="6 7">
    <name type="scientific">Paenibacillus antri</name>
    <dbReference type="NCBI Taxonomy" id="2582848"/>
    <lineage>
        <taxon>Bacteria</taxon>
        <taxon>Bacillati</taxon>
        <taxon>Bacillota</taxon>
        <taxon>Bacilli</taxon>
        <taxon>Bacillales</taxon>
        <taxon>Paenibacillaceae</taxon>
        <taxon>Paenibacillus</taxon>
    </lineage>
</organism>
<gene>
    <name evidence="6" type="ORF">FE782_12015</name>
</gene>
<protein>
    <submittedName>
        <fullName evidence="6">Creatininase family protein</fullName>
    </submittedName>
</protein>
<comment type="similarity">
    <text evidence="5">Belongs to the creatininase superfamily.</text>
</comment>
<sequence>MTRYAGKAWDACFLPRLSRLEVQRLPKEETLVVLPVGATEQHGPHLPSFTDTLIGEALLTEAFERLPEDAGVWLLPPIPFGKSTEHAEHPGTITFSAETLMKVLLDVGRSLSRAGFPRLLLFNTHGGNADLLNMMAREIRIDCGLTVFRMDAGGLKMGEGVIEEEERRIGLHGGDLETSLVLGIKSSWVHMELAPHEVPNFPGGYLDLKNKAYGWVMSDLSASGITGDASIATEGKGELLLTQGGQMIAEALLEMAAFDMKSIRSRD</sequence>
<evidence type="ECO:0000256" key="5">
    <source>
        <dbReference type="ARBA" id="ARBA00024029"/>
    </source>
</evidence>
<dbReference type="GO" id="GO:0016811">
    <property type="term" value="F:hydrolase activity, acting on carbon-nitrogen (but not peptide) bonds, in linear amides"/>
    <property type="evidence" value="ECO:0007669"/>
    <property type="project" value="TreeGrafter"/>
</dbReference>
<dbReference type="GO" id="GO:0009231">
    <property type="term" value="P:riboflavin biosynthetic process"/>
    <property type="evidence" value="ECO:0007669"/>
    <property type="project" value="TreeGrafter"/>
</dbReference>
<dbReference type="EMBL" id="VCIW01000006">
    <property type="protein sequence ID" value="TLS52185.1"/>
    <property type="molecule type" value="Genomic_DNA"/>
</dbReference>
<evidence type="ECO:0000313" key="6">
    <source>
        <dbReference type="EMBL" id="TLS52185.1"/>
    </source>
</evidence>
<keyword evidence="7" id="KW-1185">Reference proteome</keyword>
<evidence type="ECO:0000256" key="4">
    <source>
        <dbReference type="ARBA" id="ARBA00022833"/>
    </source>
</evidence>
<keyword evidence="2" id="KW-0479">Metal-binding</keyword>
<dbReference type="Gene3D" id="3.40.50.10310">
    <property type="entry name" value="Creatininase"/>
    <property type="match status" value="1"/>
</dbReference>
<comment type="cofactor">
    <cofactor evidence="1">
        <name>Zn(2+)</name>
        <dbReference type="ChEBI" id="CHEBI:29105"/>
    </cofactor>
</comment>
<name>A0A5R9GKG9_9BACL</name>
<dbReference type="GO" id="GO:0046872">
    <property type="term" value="F:metal ion binding"/>
    <property type="evidence" value="ECO:0007669"/>
    <property type="project" value="UniProtKB-KW"/>
</dbReference>
<keyword evidence="3" id="KW-0378">Hydrolase</keyword>
<evidence type="ECO:0000256" key="2">
    <source>
        <dbReference type="ARBA" id="ARBA00022723"/>
    </source>
</evidence>
<evidence type="ECO:0000256" key="3">
    <source>
        <dbReference type="ARBA" id="ARBA00022801"/>
    </source>
</evidence>
<dbReference type="AlphaFoldDB" id="A0A5R9GKG9"/>
<proteinExistence type="inferred from homology"/>
<dbReference type="InterPro" id="IPR003785">
    <property type="entry name" value="Creatininase/forma_Hydrolase"/>
</dbReference>
<dbReference type="SUPFAM" id="SSF102215">
    <property type="entry name" value="Creatininase"/>
    <property type="match status" value="1"/>
</dbReference>
<accession>A0A5R9GKG9</accession>
<dbReference type="Proteomes" id="UP000309676">
    <property type="component" value="Unassembled WGS sequence"/>
</dbReference>
<dbReference type="PANTHER" id="PTHR35005:SF1">
    <property type="entry name" value="2-AMINO-5-FORMYLAMINO-6-RIBOSYLAMINOPYRIMIDIN-4(3H)-ONE 5'-MONOPHOSPHATE DEFORMYLASE"/>
    <property type="match status" value="1"/>
</dbReference>
<dbReference type="PANTHER" id="PTHR35005">
    <property type="entry name" value="3-DEHYDRO-SCYLLO-INOSOSE HYDROLASE"/>
    <property type="match status" value="1"/>
</dbReference>